<gene>
    <name evidence="4" type="ORF">BOKJ2_LOCUS4041</name>
</gene>
<feature type="domain" description="NOA1/YqeH-like C-terminal" evidence="3">
    <location>
        <begin position="608"/>
        <end position="706"/>
    </location>
</feature>
<dbReference type="Pfam" id="PF01926">
    <property type="entry name" value="MMR_HSR1"/>
    <property type="match status" value="1"/>
</dbReference>
<dbReference type="GO" id="GO:0005525">
    <property type="term" value="F:GTP binding"/>
    <property type="evidence" value="ECO:0007669"/>
    <property type="project" value="InterPro"/>
</dbReference>
<name>A0A811KAZ0_9BILA</name>
<evidence type="ECO:0000259" key="3">
    <source>
        <dbReference type="Pfam" id="PF21516"/>
    </source>
</evidence>
<dbReference type="EMBL" id="CAJFDH010000002">
    <property type="protein sequence ID" value="CAD5212115.1"/>
    <property type="molecule type" value="Genomic_DNA"/>
</dbReference>
<keyword evidence="5" id="KW-1185">Reference proteome</keyword>
<protein>
    <recommendedName>
        <fullName evidence="6">G domain-containing protein</fullName>
    </recommendedName>
</protein>
<evidence type="ECO:0000313" key="4">
    <source>
        <dbReference type="EMBL" id="CAD5212115.1"/>
    </source>
</evidence>
<dbReference type="Proteomes" id="UP000783686">
    <property type="component" value="Unassembled WGS sequence"/>
</dbReference>
<dbReference type="InterPro" id="IPR052807">
    <property type="entry name" value="Mito_transl_resp_regulator"/>
</dbReference>
<comment type="caution">
    <text evidence="4">The sequence shown here is derived from an EMBL/GenBank/DDBJ whole genome shotgun (WGS) entry which is preliminary data.</text>
</comment>
<dbReference type="SUPFAM" id="SSF52540">
    <property type="entry name" value="P-loop containing nucleoside triphosphate hydrolases"/>
    <property type="match status" value="1"/>
</dbReference>
<dbReference type="InterPro" id="IPR027417">
    <property type="entry name" value="P-loop_NTPase"/>
</dbReference>
<dbReference type="EMBL" id="CAJFCW020000002">
    <property type="protein sequence ID" value="CAG9095095.1"/>
    <property type="molecule type" value="Genomic_DNA"/>
</dbReference>
<dbReference type="OrthoDB" id="1696305at2759"/>
<organism evidence="4 5">
    <name type="scientific">Bursaphelenchus okinawaensis</name>
    <dbReference type="NCBI Taxonomy" id="465554"/>
    <lineage>
        <taxon>Eukaryota</taxon>
        <taxon>Metazoa</taxon>
        <taxon>Ecdysozoa</taxon>
        <taxon>Nematoda</taxon>
        <taxon>Chromadorea</taxon>
        <taxon>Rhabditida</taxon>
        <taxon>Tylenchina</taxon>
        <taxon>Tylenchomorpha</taxon>
        <taxon>Aphelenchoidea</taxon>
        <taxon>Aphelenchoididae</taxon>
        <taxon>Bursaphelenchus</taxon>
    </lineage>
</organism>
<dbReference type="Pfam" id="PF21516">
    <property type="entry name" value="YqeH-like_C"/>
    <property type="match status" value="1"/>
</dbReference>
<evidence type="ECO:0000313" key="5">
    <source>
        <dbReference type="Proteomes" id="UP000614601"/>
    </source>
</evidence>
<dbReference type="InterPro" id="IPR006073">
    <property type="entry name" value="GTP-bd"/>
</dbReference>
<accession>A0A811KAZ0</accession>
<feature type="domain" description="G" evidence="2">
    <location>
        <begin position="387"/>
        <end position="438"/>
    </location>
</feature>
<dbReference type="AlphaFoldDB" id="A0A811KAZ0"/>
<feature type="region of interest" description="Disordered" evidence="1">
    <location>
        <begin position="157"/>
        <end position="182"/>
    </location>
</feature>
<dbReference type="PANTHER" id="PTHR46406:SF1">
    <property type="entry name" value="NITRIC OXIDE-ASSOCIATED PROTEIN 1"/>
    <property type="match status" value="1"/>
</dbReference>
<dbReference type="Proteomes" id="UP000614601">
    <property type="component" value="Unassembled WGS sequence"/>
</dbReference>
<proteinExistence type="predicted"/>
<dbReference type="InterPro" id="IPR048422">
    <property type="entry name" value="NOA1/YqeH-like_C"/>
</dbReference>
<reference evidence="4" key="1">
    <citation type="submission" date="2020-09" db="EMBL/GenBank/DDBJ databases">
        <authorList>
            <person name="Kikuchi T."/>
        </authorList>
    </citation>
    <scope>NUCLEOTIDE SEQUENCE</scope>
    <source>
        <strain evidence="4">SH1</strain>
    </source>
</reference>
<evidence type="ECO:0000259" key="2">
    <source>
        <dbReference type="Pfam" id="PF01926"/>
    </source>
</evidence>
<dbReference type="Gene3D" id="3.40.50.300">
    <property type="entry name" value="P-loop containing nucleotide triphosphate hydrolases"/>
    <property type="match status" value="1"/>
</dbReference>
<dbReference type="CDD" id="cd01855">
    <property type="entry name" value="YqeH"/>
    <property type="match status" value="1"/>
</dbReference>
<sequence length="736" mass="84064">MRLSSRCQGVTKSVIQNKIAARLKNFNKIKAKDVDPAKKLESMLSSVYIQNGSFKAYNNTRENIEQTKEKQAQGAEKEDIFLPFKSDLTQVQMVDSKKQTEDSYIGKHDRGFYYKNGMLCDEYVEGLASSIVDEEMNEIPYVYRNVDGAVERIDFLDPKQTPMRKKKPKNSPKVEEDEEGEEEDVNVFYGNVDLDYKPEIDVNCVGCGATFHCQDPGLPGFLPVELLYRLESKKKRIPKYETNLRCRRCYMLKKYNFLLNVNVSQVDYRAIMGHLKLREDILVLLVVDMTDIRGSILSQLPALIGTGKNVMVIGNKVDLLPPDARPGYFKKFKEILNYEIERAGLKDRFRITRTELISAKTGFGVEDLITSIFMEWVNIKGHLRSDIYLVGATNAGKSTLFNTFIQSDLCRVRAQDLVERVTTSIWPGTTLSLLKFPIMNPSTRKLELRRRRLLSQMNWKWRETQLQRQMFKETGETKYLSLTGIMGNTFKEEEKNSQPLSNEELQERLDKDFAESEEDKTEKPRIRLHGEVFKNNFWCYDTPGTVNPNQILDLLTLEELVNVIPKSLIVPRSVVLQEEWSLLVGGLGRIDVIHVEESAHTENRPVFMTVFASNSIKLEALLTSEVDEFLKENQGTMGVPLGSEQRMAMLPEMKSQEFNVKSANPRFLRASTDILLSSLGWVSVSSIHNTTVRAFTPDGRGLGTRPAMLPYTASMRGRRISGTRLFAPKITLPTDK</sequence>
<evidence type="ECO:0000256" key="1">
    <source>
        <dbReference type="SAM" id="MobiDB-lite"/>
    </source>
</evidence>
<dbReference type="PANTHER" id="PTHR46406">
    <property type="entry name" value="NITRIC OXIDE-ASSOCIATED PROTEIN 1"/>
    <property type="match status" value="1"/>
</dbReference>
<evidence type="ECO:0008006" key="6">
    <source>
        <dbReference type="Google" id="ProtNLM"/>
    </source>
</evidence>